<dbReference type="RefSeq" id="WP_183367893.1">
    <property type="nucleotide sequence ID" value="NZ_JACIEZ010000010.1"/>
</dbReference>
<name>A0A7W6NMH7_9HYPH</name>
<dbReference type="PANTHER" id="PTHR37943">
    <property type="entry name" value="PROTEIN VES"/>
    <property type="match status" value="1"/>
</dbReference>
<dbReference type="Proteomes" id="UP000528286">
    <property type="component" value="Unassembled WGS sequence"/>
</dbReference>
<dbReference type="PANTHER" id="PTHR37943:SF1">
    <property type="entry name" value="PROTEIN VES"/>
    <property type="match status" value="1"/>
</dbReference>
<dbReference type="InterPro" id="IPR010282">
    <property type="entry name" value="Uncharacterised_HutD/Ves"/>
</dbReference>
<comment type="caution">
    <text evidence="1">The sequence shown here is derived from an EMBL/GenBank/DDBJ whole genome shotgun (WGS) entry which is preliminary data.</text>
</comment>
<dbReference type="Pfam" id="PF05962">
    <property type="entry name" value="HutD"/>
    <property type="match status" value="1"/>
</dbReference>
<reference evidence="1 2" key="1">
    <citation type="submission" date="2020-08" db="EMBL/GenBank/DDBJ databases">
        <title>Genomic Encyclopedia of Type Strains, Phase IV (KMG-IV): sequencing the most valuable type-strain genomes for metagenomic binning, comparative biology and taxonomic classification.</title>
        <authorList>
            <person name="Goeker M."/>
        </authorList>
    </citation>
    <scope>NUCLEOTIDE SEQUENCE [LARGE SCALE GENOMIC DNA]</scope>
    <source>
        <strain evidence="1 2">DSM 29853</strain>
    </source>
</reference>
<sequence length="188" mass="20038">MRLIRFRDLEPTPWKNGGGVTREVARLADPEKPGAFLWRVSIATVDAPGPFSPFPGIDRTIAVLDGDGIRLDMRGGARTLTPSDPPFAFDGEEPVHCTLPGGATTDLNVMTRRGRYRHDMTRLAVGRDSLVRPGAGICLLAACGPLRLQAEGTVWEMETGDTLAEPGSGPMRLSAAAAETSACLVTIV</sequence>
<organism evidence="1 2">
    <name type="scientific">Gellertiella hungarica</name>
    <dbReference type="NCBI Taxonomy" id="1572859"/>
    <lineage>
        <taxon>Bacteria</taxon>
        <taxon>Pseudomonadati</taxon>
        <taxon>Pseudomonadota</taxon>
        <taxon>Alphaproteobacteria</taxon>
        <taxon>Hyphomicrobiales</taxon>
        <taxon>Rhizobiaceae</taxon>
        <taxon>Gellertiella</taxon>
    </lineage>
</organism>
<gene>
    <name evidence="1" type="ORF">GGR23_003856</name>
</gene>
<dbReference type="CDD" id="cd20293">
    <property type="entry name" value="cupin_HutD_N"/>
    <property type="match status" value="1"/>
</dbReference>
<dbReference type="Gene3D" id="2.60.120.10">
    <property type="entry name" value="Jelly Rolls"/>
    <property type="match status" value="1"/>
</dbReference>
<evidence type="ECO:0000313" key="2">
    <source>
        <dbReference type="Proteomes" id="UP000528286"/>
    </source>
</evidence>
<dbReference type="InterPro" id="IPR011051">
    <property type="entry name" value="RmlC_Cupin_sf"/>
</dbReference>
<protein>
    <recommendedName>
        <fullName evidence="3">HutD family protein</fullName>
    </recommendedName>
</protein>
<evidence type="ECO:0008006" key="3">
    <source>
        <dbReference type="Google" id="ProtNLM"/>
    </source>
</evidence>
<dbReference type="EMBL" id="JACIEZ010000010">
    <property type="protein sequence ID" value="MBB4066639.1"/>
    <property type="molecule type" value="Genomic_DNA"/>
</dbReference>
<proteinExistence type="predicted"/>
<dbReference type="AlphaFoldDB" id="A0A7W6NMH7"/>
<keyword evidence="2" id="KW-1185">Reference proteome</keyword>
<accession>A0A7W6NMH7</accession>
<evidence type="ECO:0000313" key="1">
    <source>
        <dbReference type="EMBL" id="MBB4066639.1"/>
    </source>
</evidence>
<dbReference type="InterPro" id="IPR014710">
    <property type="entry name" value="RmlC-like_jellyroll"/>
</dbReference>
<dbReference type="SUPFAM" id="SSF51182">
    <property type="entry name" value="RmlC-like cupins"/>
    <property type="match status" value="1"/>
</dbReference>